<feature type="compositionally biased region" description="Basic and acidic residues" evidence="1">
    <location>
        <begin position="159"/>
        <end position="171"/>
    </location>
</feature>
<dbReference type="Proteomes" id="UP000054279">
    <property type="component" value="Unassembled WGS sequence"/>
</dbReference>
<sequence>MTLDSDAISHSKSRRETKDSRSPSRVSRTCEDELGYLTFDDATSISYESCASEETIRPPRTRRRRSPSIVRDQLCEEHSRPSSPRSYHLPKENHDEERSSEYEQEHRGRDVSTIRSSSCRRLARKHSRHSLHLPRFRSVSIERYRRICGDGDEDEDQDGTTHHVEEVHNDSSEEDDDSSSSSSPVESDTDREIPDIPERPPSRLGFFNDDDD</sequence>
<feature type="region of interest" description="Disordered" evidence="1">
    <location>
        <begin position="148"/>
        <end position="212"/>
    </location>
</feature>
<dbReference type="EMBL" id="KN837287">
    <property type="protein sequence ID" value="KIJ29225.1"/>
    <property type="molecule type" value="Genomic_DNA"/>
</dbReference>
<feature type="compositionally biased region" description="Basic residues" evidence="1">
    <location>
        <begin position="121"/>
        <end position="132"/>
    </location>
</feature>
<feature type="compositionally biased region" description="Basic and acidic residues" evidence="1">
    <location>
        <begin position="89"/>
        <end position="112"/>
    </location>
</feature>
<evidence type="ECO:0000313" key="3">
    <source>
        <dbReference type="Proteomes" id="UP000054279"/>
    </source>
</evidence>
<dbReference type="HOGENOM" id="CLU_1300370_0_0_1"/>
<name>A0A0C9UVJ8_SPHS4</name>
<evidence type="ECO:0000256" key="1">
    <source>
        <dbReference type="SAM" id="MobiDB-lite"/>
    </source>
</evidence>
<organism evidence="2 3">
    <name type="scientific">Sphaerobolus stellatus (strain SS14)</name>
    <dbReference type="NCBI Taxonomy" id="990650"/>
    <lineage>
        <taxon>Eukaryota</taxon>
        <taxon>Fungi</taxon>
        <taxon>Dikarya</taxon>
        <taxon>Basidiomycota</taxon>
        <taxon>Agaricomycotina</taxon>
        <taxon>Agaricomycetes</taxon>
        <taxon>Phallomycetidae</taxon>
        <taxon>Geastrales</taxon>
        <taxon>Sphaerobolaceae</taxon>
        <taxon>Sphaerobolus</taxon>
    </lineage>
</organism>
<feature type="compositionally biased region" description="Basic and acidic residues" evidence="1">
    <location>
        <begin position="188"/>
        <end position="201"/>
    </location>
</feature>
<feature type="region of interest" description="Disordered" evidence="1">
    <location>
        <begin position="1"/>
        <end position="29"/>
    </location>
</feature>
<dbReference type="AlphaFoldDB" id="A0A0C9UVJ8"/>
<accession>A0A0C9UVJ8</accession>
<protein>
    <submittedName>
        <fullName evidence="2">Uncharacterized protein</fullName>
    </submittedName>
</protein>
<keyword evidence="3" id="KW-1185">Reference proteome</keyword>
<reference evidence="2 3" key="1">
    <citation type="submission" date="2014-06" db="EMBL/GenBank/DDBJ databases">
        <title>Evolutionary Origins and Diversification of the Mycorrhizal Mutualists.</title>
        <authorList>
            <consortium name="DOE Joint Genome Institute"/>
            <consortium name="Mycorrhizal Genomics Consortium"/>
            <person name="Kohler A."/>
            <person name="Kuo A."/>
            <person name="Nagy L.G."/>
            <person name="Floudas D."/>
            <person name="Copeland A."/>
            <person name="Barry K.W."/>
            <person name="Cichocki N."/>
            <person name="Veneault-Fourrey C."/>
            <person name="LaButti K."/>
            <person name="Lindquist E.A."/>
            <person name="Lipzen A."/>
            <person name="Lundell T."/>
            <person name="Morin E."/>
            <person name="Murat C."/>
            <person name="Riley R."/>
            <person name="Ohm R."/>
            <person name="Sun H."/>
            <person name="Tunlid A."/>
            <person name="Henrissat B."/>
            <person name="Grigoriev I.V."/>
            <person name="Hibbett D.S."/>
            <person name="Martin F."/>
        </authorList>
    </citation>
    <scope>NUCLEOTIDE SEQUENCE [LARGE SCALE GENOMIC DNA]</scope>
    <source>
        <strain evidence="2 3">SS14</strain>
    </source>
</reference>
<evidence type="ECO:0000313" key="2">
    <source>
        <dbReference type="EMBL" id="KIJ29225.1"/>
    </source>
</evidence>
<feature type="region of interest" description="Disordered" evidence="1">
    <location>
        <begin position="50"/>
        <end position="132"/>
    </location>
</feature>
<proteinExistence type="predicted"/>
<gene>
    <name evidence="2" type="ORF">M422DRAFT_37031</name>
</gene>